<dbReference type="AlphaFoldDB" id="A0A699YUT3"/>
<dbReference type="InterPro" id="IPR051960">
    <property type="entry name" value="eIF2B_gamma"/>
</dbReference>
<evidence type="ECO:0000256" key="7">
    <source>
        <dbReference type="ARBA" id="ARBA00044229"/>
    </source>
</evidence>
<comment type="caution">
    <text evidence="9">The sequence shown here is derived from an EMBL/GenBank/DDBJ whole genome shotgun (WGS) entry which is preliminary data.</text>
</comment>
<dbReference type="GO" id="GO:0005829">
    <property type="term" value="C:cytosol"/>
    <property type="evidence" value="ECO:0007669"/>
    <property type="project" value="UniProtKB-SubCell"/>
</dbReference>
<dbReference type="GO" id="GO:0002183">
    <property type="term" value="P:cytoplasmic translational initiation"/>
    <property type="evidence" value="ECO:0007669"/>
    <property type="project" value="TreeGrafter"/>
</dbReference>
<protein>
    <recommendedName>
        <fullName evidence="6">Translation initiation factor eIF2B subunit gamma</fullName>
    </recommendedName>
    <alternativeName>
        <fullName evidence="7">eIF2B GDP-GTP exchange factor subunit gamma</fullName>
    </alternativeName>
</protein>
<evidence type="ECO:0000256" key="8">
    <source>
        <dbReference type="ARBA" id="ARBA00046432"/>
    </source>
</evidence>
<comment type="subcellular location">
    <subcellularLocation>
        <location evidence="1">Cytoplasm</location>
        <location evidence="1">Cytosol</location>
    </subcellularLocation>
</comment>
<dbReference type="InterPro" id="IPR011004">
    <property type="entry name" value="Trimer_LpxA-like_sf"/>
</dbReference>
<evidence type="ECO:0000256" key="4">
    <source>
        <dbReference type="ARBA" id="ARBA00022540"/>
    </source>
</evidence>
<gene>
    <name evidence="9" type="ORF">HaLaN_06958</name>
</gene>
<evidence type="ECO:0000256" key="6">
    <source>
        <dbReference type="ARBA" id="ARBA00044196"/>
    </source>
</evidence>
<proteinExistence type="inferred from homology"/>
<name>A0A699YUT3_HAELA</name>
<keyword evidence="10" id="KW-1185">Reference proteome</keyword>
<keyword evidence="3" id="KW-0963">Cytoplasm</keyword>
<dbReference type="SUPFAM" id="SSF53448">
    <property type="entry name" value="Nucleotide-diphospho-sugar transferases"/>
    <property type="match status" value="1"/>
</dbReference>
<dbReference type="Proteomes" id="UP000485058">
    <property type="component" value="Unassembled WGS sequence"/>
</dbReference>
<dbReference type="PANTHER" id="PTHR45989">
    <property type="entry name" value="TRANSLATION INITIATION FACTOR EIF-2B SUBUNIT GAMMA"/>
    <property type="match status" value="1"/>
</dbReference>
<evidence type="ECO:0000256" key="2">
    <source>
        <dbReference type="ARBA" id="ARBA00007878"/>
    </source>
</evidence>
<dbReference type="GO" id="GO:0005851">
    <property type="term" value="C:eukaryotic translation initiation factor 2B complex"/>
    <property type="evidence" value="ECO:0007669"/>
    <property type="project" value="TreeGrafter"/>
</dbReference>
<reference evidence="9 10" key="1">
    <citation type="submission" date="2020-02" db="EMBL/GenBank/DDBJ databases">
        <title>Draft genome sequence of Haematococcus lacustris strain NIES-144.</title>
        <authorList>
            <person name="Morimoto D."/>
            <person name="Nakagawa S."/>
            <person name="Yoshida T."/>
            <person name="Sawayama S."/>
        </authorList>
    </citation>
    <scope>NUCLEOTIDE SEQUENCE [LARGE SCALE GENOMIC DNA]</scope>
    <source>
        <strain evidence="9 10">NIES-144</strain>
    </source>
</reference>
<feature type="non-terminal residue" evidence="9">
    <location>
        <position position="1"/>
    </location>
</feature>
<comment type="subunit">
    <text evidence="8">Component of the translation initiation factor 2B (eIF2B) complex which is a heterodecamer of two sets of five different subunits: alpha, beta, gamma, delta and epsilon. Subunits alpha, beta and delta comprise a regulatory subcomplex and subunits epsilon and gamma comprise a catalytic subcomplex. Within the complex, the hexameric regulatory complex resides at the center, with the two heterodimeric catalytic subcomplexes bound on opposite sides.</text>
</comment>
<dbReference type="SUPFAM" id="SSF51161">
    <property type="entry name" value="Trimeric LpxA-like enzymes"/>
    <property type="match status" value="1"/>
</dbReference>
<dbReference type="GO" id="GO:0005085">
    <property type="term" value="F:guanyl-nucleotide exchange factor activity"/>
    <property type="evidence" value="ECO:0007669"/>
    <property type="project" value="TreeGrafter"/>
</dbReference>
<dbReference type="Gene3D" id="2.160.10.10">
    <property type="entry name" value="Hexapeptide repeat proteins"/>
    <property type="match status" value="1"/>
</dbReference>
<evidence type="ECO:0000256" key="5">
    <source>
        <dbReference type="ARBA" id="ARBA00022917"/>
    </source>
</evidence>
<dbReference type="GO" id="GO:0003743">
    <property type="term" value="F:translation initiation factor activity"/>
    <property type="evidence" value="ECO:0007669"/>
    <property type="project" value="UniProtKB-KW"/>
</dbReference>
<dbReference type="InterPro" id="IPR029044">
    <property type="entry name" value="Nucleotide-diphossugar_trans"/>
</dbReference>
<dbReference type="PANTHER" id="PTHR45989:SF1">
    <property type="entry name" value="TRANSLATION INITIATION FACTOR EIF-2B SUBUNIT GAMMA"/>
    <property type="match status" value="1"/>
</dbReference>
<sequence length="183" mass="19543">MSIASDLADAHLYVLDRSVLDLLHSRPELSSLRQDLLPCLTQQQPQLRPTNPGADFMQHSHVALRQQGQLHSTLRVHIVQPGVNYCARVADPSSYADVNREVSGHDSQAVQAAATARGLRPSKLHDNVVPASTVLGNKTTIAAGCVLGEGCTLGDKASIKRSVLGANCRLGANVKVINSVLQD</sequence>
<keyword evidence="4 9" id="KW-0396">Initiation factor</keyword>
<dbReference type="EMBL" id="BLLF01000405">
    <property type="protein sequence ID" value="GFH11458.1"/>
    <property type="molecule type" value="Genomic_DNA"/>
</dbReference>
<evidence type="ECO:0000313" key="9">
    <source>
        <dbReference type="EMBL" id="GFH11458.1"/>
    </source>
</evidence>
<comment type="similarity">
    <text evidence="2">Belongs to the eIF-2B gamma/epsilon subunits family.</text>
</comment>
<evidence type="ECO:0000313" key="10">
    <source>
        <dbReference type="Proteomes" id="UP000485058"/>
    </source>
</evidence>
<keyword evidence="5" id="KW-0648">Protein biosynthesis</keyword>
<feature type="non-terminal residue" evidence="9">
    <location>
        <position position="183"/>
    </location>
</feature>
<organism evidence="9 10">
    <name type="scientific">Haematococcus lacustris</name>
    <name type="common">Green alga</name>
    <name type="synonym">Haematococcus pluvialis</name>
    <dbReference type="NCBI Taxonomy" id="44745"/>
    <lineage>
        <taxon>Eukaryota</taxon>
        <taxon>Viridiplantae</taxon>
        <taxon>Chlorophyta</taxon>
        <taxon>core chlorophytes</taxon>
        <taxon>Chlorophyceae</taxon>
        <taxon>CS clade</taxon>
        <taxon>Chlamydomonadales</taxon>
        <taxon>Haematococcaceae</taxon>
        <taxon>Haematococcus</taxon>
    </lineage>
</organism>
<evidence type="ECO:0000256" key="1">
    <source>
        <dbReference type="ARBA" id="ARBA00004514"/>
    </source>
</evidence>
<accession>A0A699YUT3</accession>
<evidence type="ECO:0000256" key="3">
    <source>
        <dbReference type="ARBA" id="ARBA00022490"/>
    </source>
</evidence>